<evidence type="ECO:0000313" key="3">
    <source>
        <dbReference type="Proteomes" id="UP000002194"/>
    </source>
</evidence>
<dbReference type="PaxDb" id="882-DVU_1415"/>
<dbReference type="PATRIC" id="fig|882.5.peg.1319"/>
<proteinExistence type="predicted"/>
<dbReference type="PANTHER" id="PTHR30441:SF4">
    <property type="entry name" value="PROTEIN ASMA"/>
    <property type="match status" value="1"/>
</dbReference>
<protein>
    <submittedName>
        <fullName evidence="2">AsmA family protein</fullName>
    </submittedName>
</protein>
<reference evidence="2 3" key="1">
    <citation type="journal article" date="2004" name="Nat. Biotechnol.">
        <title>The genome sequence of the anaerobic, sulfate-reducing bacterium Desulfovibrio vulgaris Hildenborough.</title>
        <authorList>
            <person name="Heidelberg J.F."/>
            <person name="Seshadri R."/>
            <person name="Haveman S.A."/>
            <person name="Hemme C.L."/>
            <person name="Paulsen I.T."/>
            <person name="Kolonay J.F."/>
            <person name="Eisen J.A."/>
            <person name="Ward N."/>
            <person name="Methe B."/>
            <person name="Brinkac L.M."/>
            <person name="Daugherty S.C."/>
            <person name="Deboy R.T."/>
            <person name="Dodson R.J."/>
            <person name="Durkin A.S."/>
            <person name="Madupu R."/>
            <person name="Nelson W.C."/>
            <person name="Sullivan S.A."/>
            <person name="Fouts D."/>
            <person name="Haft D.H."/>
            <person name="Selengut J."/>
            <person name="Peterson J.D."/>
            <person name="Davidsen T.M."/>
            <person name="Zafar N."/>
            <person name="Zhou L."/>
            <person name="Radune D."/>
            <person name="Dimitrov G."/>
            <person name="Hance M."/>
            <person name="Tran K."/>
            <person name="Khouri H."/>
            <person name="Gill J."/>
            <person name="Utterback T.R."/>
            <person name="Feldblyum T.V."/>
            <person name="Wall J.D."/>
            <person name="Voordouw G."/>
            <person name="Fraser C.M."/>
        </authorList>
    </citation>
    <scope>NUCLEOTIDE SEQUENCE [LARGE SCALE GENOMIC DNA]</scope>
    <source>
        <strain evidence="3">ATCC 29579 / DSM 644 / NCIMB 8303 / VKM B-1760 / Hildenborough</strain>
    </source>
</reference>
<dbReference type="HOGENOM" id="CLU_271783_0_0_7"/>
<dbReference type="KEGG" id="dvu:DVU_1415"/>
<name>Q72C69_NITV2</name>
<feature type="region of interest" description="Disordered" evidence="1">
    <location>
        <begin position="1165"/>
        <end position="1194"/>
    </location>
</feature>
<dbReference type="PANTHER" id="PTHR30441">
    <property type="entry name" value="DUF748 DOMAIN-CONTAINING PROTEIN"/>
    <property type="match status" value="1"/>
</dbReference>
<dbReference type="GO" id="GO:0090313">
    <property type="term" value="P:regulation of protein targeting to membrane"/>
    <property type="evidence" value="ECO:0007669"/>
    <property type="project" value="TreeGrafter"/>
</dbReference>
<dbReference type="OrthoDB" id="5439178at2"/>
<dbReference type="AlphaFoldDB" id="Q72C69"/>
<dbReference type="eggNOG" id="COG2982">
    <property type="taxonomic scope" value="Bacteria"/>
</dbReference>
<evidence type="ECO:0000313" key="2">
    <source>
        <dbReference type="EMBL" id="AAS95893.1"/>
    </source>
</evidence>
<dbReference type="GO" id="GO:0005886">
    <property type="term" value="C:plasma membrane"/>
    <property type="evidence" value="ECO:0007669"/>
    <property type="project" value="TreeGrafter"/>
</dbReference>
<feature type="region of interest" description="Disordered" evidence="1">
    <location>
        <begin position="144"/>
        <end position="188"/>
    </location>
</feature>
<dbReference type="InterPro" id="IPR052894">
    <property type="entry name" value="AsmA-related"/>
</dbReference>
<accession>Q72C69</accession>
<dbReference type="STRING" id="882.DVU_1415"/>
<organism evidence="2 3">
    <name type="scientific">Nitratidesulfovibrio vulgaris (strain ATCC 29579 / DSM 644 / CCUG 34227 / NCIMB 8303 / VKM B-1760 / Hildenborough)</name>
    <name type="common">Desulfovibrio vulgaris</name>
    <dbReference type="NCBI Taxonomy" id="882"/>
    <lineage>
        <taxon>Bacteria</taxon>
        <taxon>Pseudomonadati</taxon>
        <taxon>Thermodesulfobacteriota</taxon>
        <taxon>Desulfovibrionia</taxon>
        <taxon>Desulfovibrionales</taxon>
        <taxon>Desulfovibrionaceae</taxon>
        <taxon>Nitratidesulfovibrio</taxon>
    </lineage>
</organism>
<dbReference type="EMBL" id="AE017285">
    <property type="protein sequence ID" value="AAS95893.1"/>
    <property type="molecule type" value="Genomic_DNA"/>
</dbReference>
<gene>
    <name evidence="2" type="ordered locus">DVU_1415</name>
</gene>
<dbReference type="EnsemblBacteria" id="AAS95893">
    <property type="protein sequence ID" value="AAS95893"/>
    <property type="gene ID" value="DVU_1415"/>
</dbReference>
<evidence type="ECO:0000256" key="1">
    <source>
        <dbReference type="SAM" id="MobiDB-lite"/>
    </source>
</evidence>
<sequence length="1194" mass="125288">MHRNRFLIGVACLLLSLLVVGGVLLPRLVSPERLAEEVRALVRERTGVVLDSRGGVTFSLLPQPAVILRDVTATVPESMFGNAAKGHASVIVCRPSWRSLLEGRLLLAGLELEDAVIEFEMALATDGLVSGTVAGSAYREASETMRRAPALQGGTGGNGTAVATPVSPAGDSVLNAPGSPDSPGSPEAPGVPVWRDLPVGVAAFLLRDLPCDFIRITRGRIVVSDAVADGIDFVFRRAGAAAHLNLQVSRVGQSVVSPGAGFAVPGAAVSGEAASSGGVLQHSGPFGGLHLKDVRVEIDDMRFLSAMPGGATPEPVTEATPQGIGAAVRVASGVGGSLAEGEVLFAADVRFVHGHGVLVDAGELGGRGTVALGGFPVPFELDIPFHRGAGQAFVVQDAALRLEGDSARLDAVCTLEGDVPVMEGALRLGHLSLPRWFGFARRLPPGLQHALDALQGTLDFRLTSQGVEVSRLEARVLDYVLRGRGGVTSFAAPVIFIEAGAPALDVNRIVPEITGRFPDAPRHDAPPPVPVPGTARAAAMDIPDVGYDIRIHTDAARVRGFDVGRLDFRCSPSASGTALLFDAPEAYGGAIRALLDILPVGYALDATLRRVRVAKPASILAGREVLTGLLDADMKLTAKGGPLASVLASMSGSLDATIKDGRIEARRKGHTEMLPLQLLRVSSRAQGAGLQAGAALPSRLWWSGAWQASWAAPGGWEGSLTFDGPLAFSTSTGLPESCSDVPAMLSMRFPSGDTANAATSKLLLKGNLSADTAQRSFTFSDLKGEVAGASVTGHARVSDRGGSSEQWAGTFVARHARLRDLLSRFGFDPGETADPDAFGPVSLRGTLAGDARGWEFSSFEAEADGSRMTGTMGYRFATSDTARPKWTFDVSLDRLDVDAHLPPPVQDSPPSEEPWDVSWMRRVDAEGLIRIREAVFRRQPLSRVVIPVSLNAGVLEVIPATAGFSGGRVTSSLRSEAGAGLTTRLRFDAVDFDLSPLVMRHWNRDYLGGKAHLSFDVEGLVVSSADIPRVFDGTWGFEVRDGFYSLRGAAGQEGRTPFSRASAKGTMMRGVLHNDDFSLRSLLMSMSGRGWVDLGLKRIDYTTDITLAKIPNLPIRFHGDLHSPKATVRELGIVTGTIGNIGSGVFGLLEGVLTAPLRVLESMGAGGARGDDTGGRSVSPPLGGDGGRPAQTVP</sequence>
<dbReference type="Proteomes" id="UP000002194">
    <property type="component" value="Chromosome"/>
</dbReference>
<keyword evidence="3" id="KW-1185">Reference proteome</keyword>